<feature type="compositionally biased region" description="Basic and acidic residues" evidence="1">
    <location>
        <begin position="776"/>
        <end position="788"/>
    </location>
</feature>
<feature type="compositionally biased region" description="Low complexity" evidence="1">
    <location>
        <begin position="445"/>
        <end position="460"/>
    </location>
</feature>
<dbReference type="Proteomes" id="UP000193719">
    <property type="component" value="Unassembled WGS sequence"/>
</dbReference>
<feature type="region of interest" description="Disordered" evidence="1">
    <location>
        <begin position="540"/>
        <end position="586"/>
    </location>
</feature>
<dbReference type="EMBL" id="MCFH01000003">
    <property type="protein sequence ID" value="ORX59068.1"/>
    <property type="molecule type" value="Genomic_DNA"/>
</dbReference>
<feature type="compositionally biased region" description="Polar residues" evidence="1">
    <location>
        <begin position="429"/>
        <end position="444"/>
    </location>
</feature>
<feature type="compositionally biased region" description="Basic and acidic residues" evidence="1">
    <location>
        <begin position="798"/>
        <end position="810"/>
    </location>
</feature>
<reference evidence="3 4" key="2">
    <citation type="submission" date="2016-08" db="EMBL/GenBank/DDBJ databases">
        <title>Pervasive Adenine N6-methylation of Active Genes in Fungi.</title>
        <authorList>
            <consortium name="DOE Joint Genome Institute"/>
            <person name="Mondo S.J."/>
            <person name="Dannebaum R.O."/>
            <person name="Kuo R.C."/>
            <person name="Labutti K."/>
            <person name="Haridas S."/>
            <person name="Kuo A."/>
            <person name="Salamov A."/>
            <person name="Ahrendt S.R."/>
            <person name="Lipzen A."/>
            <person name="Sullivan W."/>
            <person name="Andreopoulos W.B."/>
            <person name="Clum A."/>
            <person name="Lindquist E."/>
            <person name="Daum C."/>
            <person name="Ramamoorthy G.K."/>
            <person name="Gryganskyi A."/>
            <person name="Culley D."/>
            <person name="Magnuson J.K."/>
            <person name="James T.Y."/>
            <person name="O'Malley M.A."/>
            <person name="Stajich J.E."/>
            <person name="Spatafora J.W."/>
            <person name="Visel A."/>
            <person name="Grigoriev I.V."/>
        </authorList>
    </citation>
    <scope>NUCLEOTIDE SEQUENCE [LARGE SCALE GENOMIC DNA]</scope>
    <source>
        <strain evidence="4">finn</strain>
    </source>
</reference>
<feature type="compositionally biased region" description="Basic and acidic residues" evidence="1">
    <location>
        <begin position="1069"/>
        <end position="1081"/>
    </location>
</feature>
<feature type="region of interest" description="Disordered" evidence="1">
    <location>
        <begin position="604"/>
        <end position="676"/>
    </location>
</feature>
<evidence type="ECO:0000313" key="3">
    <source>
        <dbReference type="EMBL" id="ORX59068.1"/>
    </source>
</evidence>
<proteinExistence type="predicted"/>
<keyword evidence="2" id="KW-0812">Transmembrane</keyword>
<feature type="compositionally biased region" description="Polar residues" evidence="1">
    <location>
        <begin position="812"/>
        <end position="827"/>
    </location>
</feature>
<feature type="region of interest" description="Disordered" evidence="1">
    <location>
        <begin position="429"/>
        <end position="460"/>
    </location>
</feature>
<feature type="compositionally biased region" description="Basic and acidic residues" evidence="1">
    <location>
        <begin position="754"/>
        <end position="766"/>
    </location>
</feature>
<evidence type="ECO:0000256" key="1">
    <source>
        <dbReference type="SAM" id="MobiDB-lite"/>
    </source>
</evidence>
<keyword evidence="4" id="KW-1185">Reference proteome</keyword>
<feature type="compositionally biased region" description="Polar residues" evidence="1">
    <location>
        <begin position="1049"/>
        <end position="1068"/>
    </location>
</feature>
<keyword evidence="2" id="KW-1133">Transmembrane helix</keyword>
<feature type="region of interest" description="Disordered" evidence="1">
    <location>
        <begin position="745"/>
        <end position="827"/>
    </location>
</feature>
<comment type="caution">
    <text evidence="3">The sequence shown here is derived from an EMBL/GenBank/DDBJ whole genome shotgun (WGS) entry which is preliminary data.</text>
</comment>
<gene>
    <name evidence="3" type="ORF">BCR36DRAFT_408600</name>
</gene>
<feature type="compositionally biased region" description="Low complexity" evidence="1">
    <location>
        <begin position="866"/>
        <end position="879"/>
    </location>
</feature>
<organism evidence="3 4">
    <name type="scientific">Piromyces finnis</name>
    <dbReference type="NCBI Taxonomy" id="1754191"/>
    <lineage>
        <taxon>Eukaryota</taxon>
        <taxon>Fungi</taxon>
        <taxon>Fungi incertae sedis</taxon>
        <taxon>Chytridiomycota</taxon>
        <taxon>Chytridiomycota incertae sedis</taxon>
        <taxon>Neocallimastigomycetes</taxon>
        <taxon>Neocallimastigales</taxon>
        <taxon>Neocallimastigaceae</taxon>
        <taxon>Piromyces</taxon>
    </lineage>
</organism>
<feature type="transmembrane region" description="Helical" evidence="2">
    <location>
        <begin position="164"/>
        <end position="185"/>
    </location>
</feature>
<accession>A0A1Y1VKS7</accession>
<feature type="compositionally biased region" description="Polar residues" evidence="1">
    <location>
        <begin position="1010"/>
        <end position="1028"/>
    </location>
</feature>
<feature type="compositionally biased region" description="Basic residues" evidence="1">
    <location>
        <begin position="889"/>
        <end position="898"/>
    </location>
</feature>
<feature type="region of interest" description="Disordered" evidence="1">
    <location>
        <begin position="1010"/>
        <end position="1112"/>
    </location>
</feature>
<feature type="compositionally biased region" description="Low complexity" evidence="1">
    <location>
        <begin position="840"/>
        <end position="859"/>
    </location>
</feature>
<sequence>MSLVNSCYKGVTCSNTSNKCSGGYTPICDPNKASKSCATCSQVCIKCSNEKIIYQSNTGNSRVVYQETVNNDNSYSNNSLGTNDAEVTTNENINKDSQNIKVPTTATTTTSIVPSQSTNVFQSNAAINTEANNNTNTNNNNNNSNIVNNFLDNLQQKFGVSKNIFIGSFAGGIVLILLIIIGLVMCCKKPKKGKIREERSSTDNQGYDKLRDENYSSYRSMTNSSLQGQGSVADSNVYSKSRNVDNMPNMDSILIENKRKINSPKINTSNIYRNDMASQSQTSLVNNQSNVSGSELFSKNNTSHIFESTEVSFTNNNNSTINYESVADNSFSKRPVSKLGSGSELYIKSPRAMAQKSIDAQPMSATVTTAEALYTKAVNDSWNYDSNSKVNTSFKSPRHVPNMSFSNEILSPVNTNALLFESKQTFNNMPYSNSPSTPTTKYYQNNSTTTPSSPVTVSTPNGSNLYIVTNKNKNQAVNPFSDSHATHTPTNGYESEVALNTSLINNSVARHDSKDSSDSENQNQSFANISKNYSFKNDNSIINSPVTPRSAHSIKSPTTKHQSLVTSPTNSRKNMKRATITSPTHESFTNVNVNPLIMDYSGILKSPSTPKTPRSAHGTPNLYDSRGSIKQSPSIVRPSTPSGYTPNLQHKSSNKSVHSNTGTTPGMSQRSNVGTPGMSQYSNVGTPGMSQHSMMEMSQHSIIESPLLNHKSSNITMENIPSGMQTLERHHSGKSKFATVTLERVPSNGIKHSNTVDDRHSDKLERVPSNGIKHSNTVDDRHSDKLERVPSNSIKHSNTVDDRHSDKLERVPSNSIKHSNTFDSDNEVSISKSNSLMVMSPSSLTKSSSFSGKSPQPKSILKNANSVSSTKLSSSVMTSPEINKSQSLKGKKSTKSRKSMINSASDINIPQFPSMSRNTLRSDNASISSFGESVPTTPVRPPQLTVFGHAVATPPTPKSTRFPQDAKVLPPVEKAVLVPPDILGGTDVIPLNTMTLQRKHFHKRNRSMNAASFANNERQEANSESNMTKPKISNDHPLPIPPPHHQRNRSNGDAITANSADYPYNSSERIGKSSSRERSMDRSNNNAHYRSKSLPRPNKYNHNNASSRYMDDALPSRRDPYMMNLEQKLTSFEFEFYQDNLNQKVIHTRNKNSVLSILHEEKRNMDYYIAHCDD</sequence>
<feature type="compositionally biased region" description="Polar residues" evidence="1">
    <location>
        <begin position="628"/>
        <end position="676"/>
    </location>
</feature>
<name>A0A1Y1VKS7_9FUNG</name>
<reference evidence="3 4" key="1">
    <citation type="submission" date="2016-08" db="EMBL/GenBank/DDBJ databases">
        <title>Genomes of anaerobic fungi encode conserved fungal cellulosomes for biomass hydrolysis.</title>
        <authorList>
            <consortium name="DOE Joint Genome Institute"/>
            <person name="Haitjema C.H."/>
            <person name="Gilmore S.P."/>
            <person name="Henske J.K."/>
            <person name="Solomon K.V."/>
            <person name="De Groot R."/>
            <person name="Kuo A."/>
            <person name="Mondo S.J."/>
            <person name="Salamov A.A."/>
            <person name="Labutti K."/>
            <person name="Zhao Z."/>
            <person name="Chiniquy J."/>
            <person name="Barry K."/>
            <person name="Brewer H.M."/>
            <person name="Purvine S.O."/>
            <person name="Wright A.T."/>
            <person name="Boxma B."/>
            <person name="Van Alen T."/>
            <person name="Hackstein J.H."/>
            <person name="Baker S.E."/>
            <person name="Grigoriev I.V."/>
            <person name="O'Malley M.A."/>
        </authorList>
    </citation>
    <scope>NUCLEOTIDE SEQUENCE [LARGE SCALE GENOMIC DNA]</scope>
    <source>
        <strain evidence="4">finn</strain>
    </source>
</reference>
<keyword evidence="2" id="KW-0472">Membrane</keyword>
<feature type="compositionally biased region" description="Polar residues" evidence="1">
    <location>
        <begin position="553"/>
        <end position="572"/>
    </location>
</feature>
<evidence type="ECO:0000256" key="2">
    <source>
        <dbReference type="SAM" id="Phobius"/>
    </source>
</evidence>
<dbReference type="OrthoDB" id="2158578at2759"/>
<dbReference type="AlphaFoldDB" id="A0A1Y1VKS7"/>
<protein>
    <submittedName>
        <fullName evidence="3">Uncharacterized protein</fullName>
    </submittedName>
</protein>
<evidence type="ECO:0000313" key="4">
    <source>
        <dbReference type="Proteomes" id="UP000193719"/>
    </source>
</evidence>
<feature type="region of interest" description="Disordered" evidence="1">
    <location>
        <begin position="840"/>
        <end position="902"/>
    </location>
</feature>